<keyword evidence="8" id="KW-0472">Membrane</keyword>
<keyword evidence="3 7" id="KW-0479">Metal-binding</keyword>
<evidence type="ECO:0000256" key="6">
    <source>
        <dbReference type="PIRSR" id="PIRSR000025-1"/>
    </source>
</evidence>
<dbReference type="Gene3D" id="1.10.760.10">
    <property type="entry name" value="Cytochrome c-like domain"/>
    <property type="match status" value="1"/>
</dbReference>
<feature type="binding site" description="axial binding residue" evidence="7">
    <location>
        <position position="59"/>
    </location>
    <ligand>
        <name>heme c</name>
        <dbReference type="ChEBI" id="CHEBI:61717"/>
    </ligand>
    <ligandPart>
        <name>Fe</name>
        <dbReference type="ChEBI" id="CHEBI:18248"/>
    </ligandPart>
</feature>
<keyword evidence="8" id="KW-0812">Transmembrane</keyword>
<feature type="transmembrane region" description="Helical" evidence="8">
    <location>
        <begin position="6"/>
        <end position="31"/>
    </location>
</feature>
<sequence>MMKNPLGPFAMIGLLGILLAISLSGVGLYYAGQDHEEVPGENLTDPEEIYASNSCIACHGGNLEGVSGPNLTQVGASKSKEEILAIIKNGAVGMPPNVIEGEQAEIVAEWLSNMK</sequence>
<dbReference type="GO" id="GO:0016020">
    <property type="term" value="C:membrane"/>
    <property type="evidence" value="ECO:0007669"/>
    <property type="project" value="InterPro"/>
</dbReference>
<dbReference type="GO" id="GO:0009055">
    <property type="term" value="F:electron transfer activity"/>
    <property type="evidence" value="ECO:0007669"/>
    <property type="project" value="InterPro"/>
</dbReference>
<dbReference type="Proteomes" id="UP000217083">
    <property type="component" value="Unassembled WGS sequence"/>
</dbReference>
<gene>
    <name evidence="10" type="ORF">CIB95_05015</name>
</gene>
<feature type="binding site" description="covalent" evidence="6">
    <location>
        <position position="58"/>
    </location>
    <ligand>
        <name>heme c</name>
        <dbReference type="ChEBI" id="CHEBI:61717"/>
    </ligand>
</feature>
<accession>A0A263BVY6</accession>
<feature type="binding site" description="covalent" evidence="6">
    <location>
        <position position="55"/>
    </location>
    <ligand>
        <name>heme c</name>
        <dbReference type="ChEBI" id="CHEBI:61717"/>
    </ligand>
</feature>
<dbReference type="InterPro" id="IPR009056">
    <property type="entry name" value="Cyt_c-like_dom"/>
</dbReference>
<protein>
    <recommendedName>
        <fullName evidence="9">Cytochrome c domain-containing protein</fullName>
    </recommendedName>
</protein>
<proteinExistence type="predicted"/>
<dbReference type="Pfam" id="PF13442">
    <property type="entry name" value="Cytochrome_CBB3"/>
    <property type="match status" value="1"/>
</dbReference>
<keyword evidence="5 7" id="KW-0408">Iron</keyword>
<name>A0A263BVY6_9BACI</name>
<reference evidence="10 11" key="2">
    <citation type="submission" date="2017-09" db="EMBL/GenBank/DDBJ databases">
        <title>Bacillus patelloidae sp. nov., isolated from the intestinal tract of a marine limpet.</title>
        <authorList>
            <person name="Liu R."/>
            <person name="Dong C."/>
            <person name="Shao Z."/>
        </authorList>
    </citation>
    <scope>NUCLEOTIDE SEQUENCE [LARGE SCALE GENOMIC DNA]</scope>
    <source>
        <strain evidence="10 11">SA5d-4</strain>
    </source>
</reference>
<dbReference type="PROSITE" id="PS51007">
    <property type="entry name" value="CYTC"/>
    <property type="match status" value="1"/>
</dbReference>
<organism evidence="10 11">
    <name type="scientific">Lottiidibacillus patelloidae</name>
    <dbReference type="NCBI Taxonomy" id="2670334"/>
    <lineage>
        <taxon>Bacteria</taxon>
        <taxon>Bacillati</taxon>
        <taxon>Bacillota</taxon>
        <taxon>Bacilli</taxon>
        <taxon>Bacillales</taxon>
        <taxon>Bacillaceae</taxon>
        <taxon>Lottiidibacillus</taxon>
    </lineage>
</organism>
<evidence type="ECO:0000313" key="11">
    <source>
        <dbReference type="Proteomes" id="UP000217083"/>
    </source>
</evidence>
<dbReference type="GO" id="GO:0020037">
    <property type="term" value="F:heme binding"/>
    <property type="evidence" value="ECO:0007669"/>
    <property type="project" value="InterPro"/>
</dbReference>
<comment type="PTM">
    <text evidence="6">Binds 1 heme c group covalently per subunit.</text>
</comment>
<evidence type="ECO:0000256" key="1">
    <source>
        <dbReference type="ARBA" id="ARBA00022448"/>
    </source>
</evidence>
<dbReference type="EMBL" id="NPIA01000002">
    <property type="protein sequence ID" value="OZM57728.1"/>
    <property type="molecule type" value="Genomic_DNA"/>
</dbReference>
<evidence type="ECO:0000259" key="9">
    <source>
        <dbReference type="PROSITE" id="PS51007"/>
    </source>
</evidence>
<keyword evidence="11" id="KW-1185">Reference proteome</keyword>
<evidence type="ECO:0000256" key="8">
    <source>
        <dbReference type="SAM" id="Phobius"/>
    </source>
</evidence>
<feature type="domain" description="Cytochrome c" evidence="9">
    <location>
        <begin position="41"/>
        <end position="115"/>
    </location>
</feature>
<keyword evidence="1" id="KW-0813">Transport</keyword>
<dbReference type="SUPFAM" id="SSF46626">
    <property type="entry name" value="Cytochrome c"/>
    <property type="match status" value="1"/>
</dbReference>
<dbReference type="GO" id="GO:0005506">
    <property type="term" value="F:iron ion binding"/>
    <property type="evidence" value="ECO:0007669"/>
    <property type="project" value="InterPro"/>
</dbReference>
<dbReference type="RefSeq" id="WP_094922739.1">
    <property type="nucleotide sequence ID" value="NZ_NPIA01000002.1"/>
</dbReference>
<comment type="caution">
    <text evidence="10">The sequence shown here is derived from an EMBL/GenBank/DDBJ whole genome shotgun (WGS) entry which is preliminary data.</text>
</comment>
<evidence type="ECO:0000256" key="4">
    <source>
        <dbReference type="ARBA" id="ARBA00022982"/>
    </source>
</evidence>
<dbReference type="InterPro" id="IPR012218">
    <property type="entry name" value="Cyt_c_BACSU-c550-type"/>
</dbReference>
<keyword evidence="4" id="KW-0249">Electron transport</keyword>
<dbReference type="AlphaFoldDB" id="A0A263BVY6"/>
<evidence type="ECO:0000256" key="5">
    <source>
        <dbReference type="ARBA" id="ARBA00023004"/>
    </source>
</evidence>
<feature type="binding site" description="axial binding residue" evidence="7">
    <location>
        <position position="94"/>
    </location>
    <ligand>
        <name>heme c</name>
        <dbReference type="ChEBI" id="CHEBI:61717"/>
    </ligand>
    <ligandPart>
        <name>Fe</name>
        <dbReference type="ChEBI" id="CHEBI:18248"/>
    </ligandPart>
</feature>
<reference evidence="11" key="1">
    <citation type="submission" date="2017-08" db="EMBL/GenBank/DDBJ databases">
        <authorList>
            <person name="Huang Z."/>
        </authorList>
    </citation>
    <scope>NUCLEOTIDE SEQUENCE [LARGE SCALE GENOMIC DNA]</scope>
    <source>
        <strain evidence="11">SA5d-4</strain>
    </source>
</reference>
<keyword evidence="8" id="KW-1133">Transmembrane helix</keyword>
<evidence type="ECO:0000313" key="10">
    <source>
        <dbReference type="EMBL" id="OZM57728.1"/>
    </source>
</evidence>
<evidence type="ECO:0000256" key="2">
    <source>
        <dbReference type="ARBA" id="ARBA00022617"/>
    </source>
</evidence>
<dbReference type="PANTHER" id="PTHR37823:SF2">
    <property type="entry name" value="CYTOCHROME C-550"/>
    <property type="match status" value="1"/>
</dbReference>
<evidence type="ECO:0000256" key="7">
    <source>
        <dbReference type="PIRSR" id="PIRSR000025-2"/>
    </source>
</evidence>
<keyword evidence="2 6" id="KW-0349">Heme</keyword>
<dbReference type="InterPro" id="IPR036909">
    <property type="entry name" value="Cyt_c-like_dom_sf"/>
</dbReference>
<dbReference type="PANTHER" id="PTHR37823">
    <property type="entry name" value="CYTOCHROME C-553-LIKE"/>
    <property type="match status" value="1"/>
</dbReference>
<evidence type="ECO:0000256" key="3">
    <source>
        <dbReference type="ARBA" id="ARBA00022723"/>
    </source>
</evidence>
<dbReference type="PIRSF" id="PIRSF000025">
    <property type="entry name" value="Cytc_Bsub_c550"/>
    <property type="match status" value="1"/>
</dbReference>
<dbReference type="InterPro" id="IPR051811">
    <property type="entry name" value="Cytochrome_c550/c551-like"/>
</dbReference>